<evidence type="ECO:0000256" key="2">
    <source>
        <dbReference type="ARBA" id="ARBA00022475"/>
    </source>
</evidence>
<feature type="region of interest" description="Disordered" evidence="6">
    <location>
        <begin position="96"/>
        <end position="131"/>
    </location>
</feature>
<feature type="compositionally biased region" description="Basic and acidic residues" evidence="6">
    <location>
        <begin position="103"/>
        <end position="116"/>
    </location>
</feature>
<evidence type="ECO:0000256" key="7">
    <source>
        <dbReference type="SAM" id="Phobius"/>
    </source>
</evidence>
<dbReference type="InterPro" id="IPR052027">
    <property type="entry name" value="PspC"/>
</dbReference>
<name>A0A401UDQ6_9BACT</name>
<dbReference type="Pfam" id="PF22744">
    <property type="entry name" value="Toast-rack_PspC-Cterm"/>
    <property type="match status" value="1"/>
</dbReference>
<comment type="subcellular location">
    <subcellularLocation>
        <location evidence="1">Cell membrane</location>
        <topology evidence="1">Single-pass membrane protein</topology>
    </subcellularLocation>
</comment>
<feature type="transmembrane region" description="Helical" evidence="7">
    <location>
        <begin position="381"/>
        <end position="402"/>
    </location>
</feature>
<feature type="transmembrane region" description="Helical" evidence="7">
    <location>
        <begin position="162"/>
        <end position="185"/>
    </location>
</feature>
<feature type="transmembrane region" description="Helical" evidence="7">
    <location>
        <begin position="205"/>
        <end position="222"/>
    </location>
</feature>
<evidence type="ECO:0000256" key="1">
    <source>
        <dbReference type="ARBA" id="ARBA00004162"/>
    </source>
</evidence>
<feature type="transmembrane region" description="Helical" evidence="7">
    <location>
        <begin position="324"/>
        <end position="352"/>
    </location>
</feature>
<evidence type="ECO:0000256" key="3">
    <source>
        <dbReference type="ARBA" id="ARBA00022692"/>
    </source>
</evidence>
<dbReference type="GO" id="GO:0005886">
    <property type="term" value="C:plasma membrane"/>
    <property type="evidence" value="ECO:0007669"/>
    <property type="project" value="UniProtKB-SubCell"/>
</dbReference>
<accession>A0A401UDQ6</accession>
<organism evidence="12 13">
    <name type="scientific">Chryseotalea sanaruensis</name>
    <dbReference type="NCBI Taxonomy" id="2482724"/>
    <lineage>
        <taxon>Bacteria</taxon>
        <taxon>Pseudomonadati</taxon>
        <taxon>Bacteroidota</taxon>
        <taxon>Cytophagia</taxon>
        <taxon>Cytophagales</taxon>
        <taxon>Chryseotaleaceae</taxon>
        <taxon>Chryseotalea</taxon>
    </lineage>
</organism>
<evidence type="ECO:0000313" key="12">
    <source>
        <dbReference type="EMBL" id="GCC53045.1"/>
    </source>
</evidence>
<keyword evidence="4 7" id="KW-1133">Transmembrane helix</keyword>
<keyword evidence="13" id="KW-1185">Reference proteome</keyword>
<dbReference type="PANTHER" id="PTHR33885:SF3">
    <property type="entry name" value="PHAGE SHOCK PROTEIN C"/>
    <property type="match status" value="1"/>
</dbReference>
<dbReference type="EMBL" id="BHXQ01000006">
    <property type="protein sequence ID" value="GCC53045.1"/>
    <property type="molecule type" value="Genomic_DNA"/>
</dbReference>
<reference evidence="12 13" key="1">
    <citation type="submission" date="2018-11" db="EMBL/GenBank/DDBJ databases">
        <title>Chryseotalea sanarue gen. nov., sp., nov., a member of the family Cytophagaceae, isolated from a brackish lake in Hamamatsu Japan.</title>
        <authorList>
            <person name="Maejima Y."/>
            <person name="Iino T."/>
            <person name="Muraguchi Y."/>
            <person name="Fukuda K."/>
            <person name="Ohkuma M."/>
            <person name="Moriuchi R."/>
            <person name="Dohra H."/>
            <person name="Kimbara K."/>
            <person name="Shintani M."/>
        </authorList>
    </citation>
    <scope>NUCLEOTIDE SEQUENCE [LARGE SCALE GENOMIC DNA]</scope>
    <source>
        <strain evidence="12 13">Ys</strain>
    </source>
</reference>
<comment type="caution">
    <text evidence="12">The sequence shown here is derived from an EMBL/GenBank/DDBJ whole genome shotgun (WGS) entry which is preliminary data.</text>
</comment>
<feature type="domain" description="Putative auto-transporter adhesin head GIN" evidence="9">
    <location>
        <begin position="602"/>
        <end position="791"/>
    </location>
</feature>
<keyword evidence="3 7" id="KW-0812">Transmembrane</keyword>
<feature type="domain" description="PspC-related ToastRack" evidence="11">
    <location>
        <begin position="474"/>
        <end position="590"/>
    </location>
</feature>
<evidence type="ECO:0000259" key="10">
    <source>
        <dbReference type="Pfam" id="PF22571"/>
    </source>
</evidence>
<dbReference type="Gene3D" id="2.160.20.120">
    <property type="match status" value="1"/>
</dbReference>
<keyword evidence="5 7" id="KW-0472">Membrane</keyword>
<dbReference type="Pfam" id="PF10988">
    <property type="entry name" value="DUF2807"/>
    <property type="match status" value="1"/>
</dbReference>
<dbReference type="OrthoDB" id="5772680at2"/>
<dbReference type="Pfam" id="PF04024">
    <property type="entry name" value="PspC"/>
    <property type="match status" value="2"/>
</dbReference>
<feature type="domain" description="Phage shock protein PspC N-terminal" evidence="8">
    <location>
        <begin position="198"/>
        <end position="255"/>
    </location>
</feature>
<evidence type="ECO:0000256" key="4">
    <source>
        <dbReference type="ARBA" id="ARBA00022989"/>
    </source>
</evidence>
<dbReference type="PANTHER" id="PTHR33885">
    <property type="entry name" value="PHAGE SHOCK PROTEIN C"/>
    <property type="match status" value="1"/>
</dbReference>
<protein>
    <submittedName>
        <fullName evidence="12">PspC domain-containing protein</fullName>
    </submittedName>
</protein>
<dbReference type="InterPro" id="IPR054321">
    <property type="entry name" value="PspC-rel_TM"/>
</dbReference>
<proteinExistence type="predicted"/>
<feature type="transmembrane region" description="Helical" evidence="7">
    <location>
        <begin position="293"/>
        <end position="312"/>
    </location>
</feature>
<sequence length="797" mass="88700">MKKNISINISGIIFHIEEDGYELLRKYLDSVNRYFSNFEDSTEILADIEGRIAEIFLSKLNDSKQVITAEDVNALMSIMGSVNDFKAAEESEFATETTSTKDYSQKEKSSGSKQESKGGGGSSTYQSSEPKRLYRDQQRQFLGGVCAGLANYFNVDAVWIRLLFALLMFAYGTAILLYIILWIAVPGSTTLEEPVVSKKLYRDSETKVLGGVSSGIAAYFGIDVVVVRILFLISFFFFGTGFLLYIILWVVLPEAKTVTERMQMQGEPVTLSNIESNIKKNINEDGGKEESTLAKILLLPFRALAAILTAFGKILVPIVEVIRLAFGVSVSLVAAMLIFCLFVVGGVFMGMVTTFPDWLSLGPITNSTFPLEAFTNSFPPFFVVTSFLVILIPLVFGLLLGISIVVKRLIFGATIGWSLFAMFLACVIVLSIMIPRIVYSFKESGEYKVENEFEPNGKTLVLNLREIGLDDYNATKLTLKGHDQTAVKLVQRFEAQGETAAVAIDNAKMVDYNVSFSDSILVFDSNLKFKDKALFRAQELDMVLYIPYNMPFIMDKGVCRFISQYVSWDDFDNETWKMTERGLECITCESTTTADLNSTWSFDEVEISGYVDVTITESDHYSVELIGKSSEKAKYTIEQSGNALVIKYRDFKEDKNFSWRKDMVLFDEVEISISMPNLEKMQAKGAGKINFRDFTSDDVEIELLGAFRARGQLTAHHLLVDIKGASELELSGEANNLDATIAGASRLKAYDFEVRDAIVETIGVSSAQLTASGLLELKEGVGSSIRYRGNPEEVKKN</sequence>
<evidence type="ECO:0000259" key="9">
    <source>
        <dbReference type="Pfam" id="PF10988"/>
    </source>
</evidence>
<evidence type="ECO:0000256" key="6">
    <source>
        <dbReference type="SAM" id="MobiDB-lite"/>
    </source>
</evidence>
<dbReference type="InterPro" id="IPR021255">
    <property type="entry name" value="DUF2807"/>
</dbReference>
<evidence type="ECO:0000313" key="13">
    <source>
        <dbReference type="Proteomes" id="UP000288227"/>
    </source>
</evidence>
<evidence type="ECO:0000259" key="11">
    <source>
        <dbReference type="Pfam" id="PF22744"/>
    </source>
</evidence>
<dbReference type="Pfam" id="PF22571">
    <property type="entry name" value="LiaI-LiaF-TM_PspC"/>
    <property type="match status" value="1"/>
</dbReference>
<dbReference type="Proteomes" id="UP000288227">
    <property type="component" value="Unassembled WGS sequence"/>
</dbReference>
<evidence type="ECO:0000259" key="8">
    <source>
        <dbReference type="Pfam" id="PF04024"/>
    </source>
</evidence>
<feature type="domain" description="Phage shock protein PspC N-terminal" evidence="8">
    <location>
        <begin position="131"/>
        <end position="186"/>
    </location>
</feature>
<feature type="transmembrane region" description="Helical" evidence="7">
    <location>
        <begin position="229"/>
        <end position="252"/>
    </location>
</feature>
<dbReference type="RefSeq" id="WP_127123693.1">
    <property type="nucleotide sequence ID" value="NZ_BHXQ01000006.1"/>
</dbReference>
<feature type="domain" description="PspC-related transmembrane region" evidence="10">
    <location>
        <begin position="297"/>
        <end position="440"/>
    </location>
</feature>
<dbReference type="InterPro" id="IPR054319">
    <property type="entry name" value="PspC-rel_ToastRack"/>
</dbReference>
<keyword evidence="2" id="KW-1003">Cell membrane</keyword>
<gene>
    <name evidence="12" type="ORF">SanaruYs_32860</name>
</gene>
<dbReference type="InterPro" id="IPR007168">
    <property type="entry name" value="Phageshock_PspC_N"/>
</dbReference>
<dbReference type="AlphaFoldDB" id="A0A401UDQ6"/>
<evidence type="ECO:0000256" key="5">
    <source>
        <dbReference type="ARBA" id="ARBA00023136"/>
    </source>
</evidence>
<feature type="transmembrane region" description="Helical" evidence="7">
    <location>
        <begin position="409"/>
        <end position="434"/>
    </location>
</feature>